<dbReference type="WBParaSite" id="PS1159_v2.g743.t1">
    <property type="protein sequence ID" value="PS1159_v2.g743.t1"/>
    <property type="gene ID" value="PS1159_v2.g743"/>
</dbReference>
<evidence type="ECO:0000313" key="2">
    <source>
        <dbReference type="WBParaSite" id="PS1159_v2.g743.t1"/>
    </source>
</evidence>
<name>A0AC35GPW8_9BILA</name>
<sequence>MLAYQDEYLYEFPSFPDLSLEDRRRLTYTTMLIFTCTEYPSISVYDIDEYVRFSLPINPLTHTPYRFTYYGPYKTSLEEFLKLPEIACVVYPVHSTDTNTNEEYRYFQSHMKLFNEPRSKYFNFRFCIVQAFKEAGKNGLLKKMGTLSIEDLCTTFNSFEPIYRTFQWKINCEGGIPFLDNRTLMNVLCTFCSRDLVIRFHTHNPENIDWKKQEEIFPLNGIAYGSRISSYKSFLTDNVYAAIHYYPSVQSFKSISEAISTYTQAKLHSRCRLNLTQHKELNMLLDLLSSNSLAPLKFWDEEKIEVYMGVVEELTKELDEINRNFLFDFIQLTTNKSPILATYSLWAFNTMAKHILAVTQSTKFLSADEIAEAIKQARKRLLNCLQEAKLSKAGTDGFVNDKTLNELYHFCYHRNLDAFEKMKLFGQNYDSVFNFLEEFDCVEITVIVNSEGEILYGIKGDFTRAYEIVIEHKRKCYESIKFWMGLQKKDFDKKKSGPQSDFSALKKSRLNHDMEVLKATRLVLTKRI</sequence>
<evidence type="ECO:0000313" key="1">
    <source>
        <dbReference type="Proteomes" id="UP000887580"/>
    </source>
</evidence>
<reference evidence="2" key="1">
    <citation type="submission" date="2022-11" db="UniProtKB">
        <authorList>
            <consortium name="WormBaseParasite"/>
        </authorList>
    </citation>
    <scope>IDENTIFICATION</scope>
</reference>
<dbReference type="Proteomes" id="UP000887580">
    <property type="component" value="Unplaced"/>
</dbReference>
<organism evidence="1 2">
    <name type="scientific">Panagrolaimus sp. PS1159</name>
    <dbReference type="NCBI Taxonomy" id="55785"/>
    <lineage>
        <taxon>Eukaryota</taxon>
        <taxon>Metazoa</taxon>
        <taxon>Ecdysozoa</taxon>
        <taxon>Nematoda</taxon>
        <taxon>Chromadorea</taxon>
        <taxon>Rhabditida</taxon>
        <taxon>Tylenchina</taxon>
        <taxon>Panagrolaimomorpha</taxon>
        <taxon>Panagrolaimoidea</taxon>
        <taxon>Panagrolaimidae</taxon>
        <taxon>Panagrolaimus</taxon>
    </lineage>
</organism>
<accession>A0AC35GPW8</accession>
<proteinExistence type="predicted"/>
<protein>
    <submittedName>
        <fullName evidence="2">Uncharacterized protein</fullName>
    </submittedName>
</protein>